<keyword evidence="1" id="KW-0812">Transmembrane</keyword>
<dbReference type="RefSeq" id="WP_106748687.1">
    <property type="nucleotide sequence ID" value="NZ_CP027668.1"/>
</dbReference>
<proteinExistence type="predicted"/>
<accession>A0A2S0NB78</accession>
<name>A0A2S0NB78_9HYPH</name>
<keyword evidence="3" id="KW-1185">Reference proteome</keyword>
<evidence type="ECO:0000256" key="1">
    <source>
        <dbReference type="SAM" id="Phobius"/>
    </source>
</evidence>
<keyword evidence="1" id="KW-0472">Membrane</keyword>
<dbReference type="Proteomes" id="UP000237889">
    <property type="component" value="Chromosome"/>
</dbReference>
<keyword evidence="1" id="KW-1133">Transmembrane helix</keyword>
<evidence type="ECO:0000313" key="2">
    <source>
        <dbReference type="EMBL" id="AVO45346.1"/>
    </source>
</evidence>
<dbReference type="KEGG" id="phr:C6569_09900"/>
<gene>
    <name evidence="2" type="ORF">C6569_09900</name>
</gene>
<feature type="transmembrane region" description="Helical" evidence="1">
    <location>
        <begin position="43"/>
        <end position="64"/>
    </location>
</feature>
<evidence type="ECO:0008006" key="4">
    <source>
        <dbReference type="Google" id="ProtNLM"/>
    </source>
</evidence>
<dbReference type="EMBL" id="CP027668">
    <property type="protein sequence ID" value="AVO45346.1"/>
    <property type="molecule type" value="Genomic_DNA"/>
</dbReference>
<organism evidence="2 3">
    <name type="scientific">Phreatobacter cathodiphilus</name>
    <dbReference type="NCBI Taxonomy" id="1868589"/>
    <lineage>
        <taxon>Bacteria</taxon>
        <taxon>Pseudomonadati</taxon>
        <taxon>Pseudomonadota</taxon>
        <taxon>Alphaproteobacteria</taxon>
        <taxon>Hyphomicrobiales</taxon>
        <taxon>Phreatobacteraceae</taxon>
        <taxon>Phreatobacter</taxon>
    </lineage>
</organism>
<reference evidence="2 3" key="1">
    <citation type="submission" date="2018-03" db="EMBL/GenBank/DDBJ databases">
        <title>Genome sequencing of Phreatobacter sp.</title>
        <authorList>
            <person name="Kim S.-J."/>
            <person name="Heo J."/>
            <person name="Kwon S.-W."/>
        </authorList>
    </citation>
    <scope>NUCLEOTIDE SEQUENCE [LARGE SCALE GENOMIC DNA]</scope>
    <source>
        <strain evidence="2 3">S-12</strain>
    </source>
</reference>
<protein>
    <recommendedName>
        <fullName evidence="4">DUF4175 domain-containing protein</fullName>
    </recommendedName>
</protein>
<evidence type="ECO:0000313" key="3">
    <source>
        <dbReference type="Proteomes" id="UP000237889"/>
    </source>
</evidence>
<dbReference type="AlphaFoldDB" id="A0A2S0NB78"/>
<sequence>MITARAVAIAALTVFAWLAWALALVMTVYVALAWWSGDPAFKIAYLAAAGLAALAGGFACRRFARRIGAAR</sequence>